<keyword evidence="2" id="KW-0862">Zinc</keyword>
<protein>
    <submittedName>
        <fullName evidence="8">Zn2 cys6 dna-binding protein</fullName>
    </submittedName>
</protein>
<organism evidence="8 9">
    <name type="scientific">Colletotrichum incanum</name>
    <name type="common">Soybean anthracnose fungus</name>
    <dbReference type="NCBI Taxonomy" id="1573173"/>
    <lineage>
        <taxon>Eukaryota</taxon>
        <taxon>Fungi</taxon>
        <taxon>Dikarya</taxon>
        <taxon>Ascomycota</taxon>
        <taxon>Pezizomycotina</taxon>
        <taxon>Sordariomycetes</taxon>
        <taxon>Hypocreomycetidae</taxon>
        <taxon>Glomerellales</taxon>
        <taxon>Glomerellaceae</taxon>
        <taxon>Colletotrichum</taxon>
        <taxon>Colletotrichum spaethianum species complex</taxon>
    </lineage>
</organism>
<evidence type="ECO:0000256" key="4">
    <source>
        <dbReference type="ARBA" id="ARBA00023125"/>
    </source>
</evidence>
<dbReference type="EMBL" id="LFIW01002827">
    <property type="protein sequence ID" value="KZL63299.1"/>
    <property type="molecule type" value="Genomic_DNA"/>
</dbReference>
<keyword evidence="3" id="KW-0805">Transcription regulation</keyword>
<dbReference type="InterPro" id="IPR001138">
    <property type="entry name" value="Zn2Cys6_DnaBD"/>
</dbReference>
<evidence type="ECO:0000313" key="9">
    <source>
        <dbReference type="Proteomes" id="UP000076584"/>
    </source>
</evidence>
<proteinExistence type="predicted"/>
<dbReference type="Proteomes" id="UP000076584">
    <property type="component" value="Unassembled WGS sequence"/>
</dbReference>
<comment type="caution">
    <text evidence="8">The sequence shown here is derived from an EMBL/GenBank/DDBJ whole genome shotgun (WGS) entry which is preliminary data.</text>
</comment>
<dbReference type="InterPro" id="IPR052360">
    <property type="entry name" value="Transcr_Regulatory_Proteins"/>
</dbReference>
<dbReference type="PANTHER" id="PTHR36206:SF12">
    <property type="entry name" value="ASPERCRYPTIN BIOSYNTHESIS CLUSTER-SPECIFIC TRANSCRIPTION REGULATOR ATNN-RELATED"/>
    <property type="match status" value="1"/>
</dbReference>
<dbReference type="InterPro" id="IPR036864">
    <property type="entry name" value="Zn2-C6_fun-type_DNA-bd_sf"/>
</dbReference>
<dbReference type="GO" id="GO:0003677">
    <property type="term" value="F:DNA binding"/>
    <property type="evidence" value="ECO:0007669"/>
    <property type="project" value="UniProtKB-KW"/>
</dbReference>
<keyword evidence="5" id="KW-0804">Transcription</keyword>
<evidence type="ECO:0000256" key="2">
    <source>
        <dbReference type="ARBA" id="ARBA00022833"/>
    </source>
</evidence>
<dbReference type="GO" id="GO:0000981">
    <property type="term" value="F:DNA-binding transcription factor activity, RNA polymerase II-specific"/>
    <property type="evidence" value="ECO:0007669"/>
    <property type="project" value="InterPro"/>
</dbReference>
<dbReference type="STRING" id="1573173.A0A166LAQ1"/>
<dbReference type="PROSITE" id="PS00463">
    <property type="entry name" value="ZN2_CY6_FUNGAL_1"/>
    <property type="match status" value="1"/>
</dbReference>
<evidence type="ECO:0000256" key="3">
    <source>
        <dbReference type="ARBA" id="ARBA00023015"/>
    </source>
</evidence>
<keyword evidence="6" id="KW-0539">Nucleus</keyword>
<dbReference type="SUPFAM" id="SSF57701">
    <property type="entry name" value="Zn2/Cys6 DNA-binding domain"/>
    <property type="match status" value="1"/>
</dbReference>
<dbReference type="GO" id="GO:0008270">
    <property type="term" value="F:zinc ion binding"/>
    <property type="evidence" value="ECO:0007669"/>
    <property type="project" value="InterPro"/>
</dbReference>
<feature type="domain" description="Zn(2)-C6 fungal-type" evidence="7">
    <location>
        <begin position="21"/>
        <end position="49"/>
    </location>
</feature>
<keyword evidence="1" id="KW-0479">Metal-binding</keyword>
<dbReference type="PANTHER" id="PTHR36206">
    <property type="entry name" value="ASPERCRYPTIN BIOSYNTHESIS CLUSTER-SPECIFIC TRANSCRIPTION REGULATOR ATNN-RELATED"/>
    <property type="match status" value="1"/>
</dbReference>
<evidence type="ECO:0000256" key="1">
    <source>
        <dbReference type="ARBA" id="ARBA00022723"/>
    </source>
</evidence>
<dbReference type="SMART" id="SM00066">
    <property type="entry name" value="GAL4"/>
    <property type="match status" value="1"/>
</dbReference>
<keyword evidence="4 8" id="KW-0238">DNA-binding</keyword>
<dbReference type="Pfam" id="PF00172">
    <property type="entry name" value="Zn_clus"/>
    <property type="match status" value="1"/>
</dbReference>
<dbReference type="PRINTS" id="PR00755">
    <property type="entry name" value="AFLATOXINBRP"/>
</dbReference>
<dbReference type="AlphaFoldDB" id="A0A166LAQ1"/>
<dbReference type="PROSITE" id="PS50048">
    <property type="entry name" value="ZN2_CY6_FUNGAL_2"/>
    <property type="match status" value="1"/>
</dbReference>
<evidence type="ECO:0000259" key="7">
    <source>
        <dbReference type="PROSITE" id="PS50048"/>
    </source>
</evidence>
<name>A0A166LAQ1_COLIC</name>
<reference evidence="8 9" key="1">
    <citation type="submission" date="2015-06" db="EMBL/GenBank/DDBJ databases">
        <title>Survival trade-offs in plant roots during colonization by closely related pathogenic and mutualistic fungi.</title>
        <authorList>
            <person name="Hacquard S."/>
            <person name="Kracher B."/>
            <person name="Hiruma K."/>
            <person name="Weinman A."/>
            <person name="Muench P."/>
            <person name="Garrido Oter R."/>
            <person name="Ver Loren van Themaat E."/>
            <person name="Dallerey J.-F."/>
            <person name="Damm U."/>
            <person name="Henrissat B."/>
            <person name="Lespinet O."/>
            <person name="Thon M."/>
            <person name="Kemen E."/>
            <person name="McHardy A.C."/>
            <person name="Schulze-Lefert P."/>
            <person name="O'Connell R.J."/>
        </authorList>
    </citation>
    <scope>NUCLEOTIDE SEQUENCE [LARGE SCALE GENOMIC DNA]</scope>
    <source>
        <strain evidence="8 9">MAFF 238704</strain>
    </source>
</reference>
<keyword evidence="9" id="KW-1185">Reference proteome</keyword>
<evidence type="ECO:0000313" key="8">
    <source>
        <dbReference type="EMBL" id="KZL63299.1"/>
    </source>
</evidence>
<dbReference type="Gene3D" id="4.10.240.10">
    <property type="entry name" value="Zn(2)-C6 fungal-type DNA-binding domain"/>
    <property type="match status" value="1"/>
</dbReference>
<dbReference type="CDD" id="cd00067">
    <property type="entry name" value="GAL4"/>
    <property type="match status" value="1"/>
</dbReference>
<sequence length="418" mass="46198">MAGSLVVRKRNIQCRTKVKTGCATCRIRKVKCDEKKPFCQKCVGTGRTCDGYESPFRHFTSQPINTAHADSINSGDGLQFIQPTLTRIALQDIDLLNRYFSTKTMFDVELGCDKEARQVLQASLTDPSIRHAVSSLRALRENLETSRGIRASVAQQTPSYGYGLQQYCMALGGLASNLSSTSSNGLNSTLLCCQIFISIEQVRGNYAAMAQHIVQGLRIMHEYQARPTFVAANELVPAYHDQLPFLDVFIIKLFAAPCKFADPPATADTSGTMVSVCPIAPPQQPVESRDFRAIAPDLRKELTRIATSTLEFLGKVSHVDSAENALRLLSNRASLLDSLESWIVDLELVHTEIRPPGPELISVSFMRFFHQILKVILLGTLDSSPDLYDNLRTENDRLQGIASHIGERVKAYGTRSGT</sequence>
<gene>
    <name evidence="8" type="ORF">CI238_11616</name>
</gene>
<evidence type="ECO:0000256" key="5">
    <source>
        <dbReference type="ARBA" id="ARBA00023163"/>
    </source>
</evidence>
<evidence type="ECO:0000256" key="6">
    <source>
        <dbReference type="ARBA" id="ARBA00023242"/>
    </source>
</evidence>
<accession>A0A166LAQ1</accession>